<dbReference type="GO" id="GO:0005813">
    <property type="term" value="C:centrosome"/>
    <property type="evidence" value="ECO:0007669"/>
    <property type="project" value="UniProtKB-SubCell"/>
</dbReference>
<sequence length="368" mass="42308">HNLIQHTQAIQQSYIVDAFYFQTCFYLEFFVNMGTKSDMDRIGLFKEMEYFTIKDPYKEPARFNFNEAAYKQKQMLSRGSKIRSTGSLAGYFDKEFKIIPGSYVDPISMRRKMRLKEKEKNIVKKSFVTMYRARSPEGLGSFYGTFQGPIKDIDPTKSKYRERPKKVAEKINFKVNPSKKGTGYGYPNLGIEKDPPYAYKDKTDSYNAPLDTQKKESESHKAAMKAGVFKLNMHPKEYFDKNPFLEDPKVKGGGDKERSKSAPSDTKPFKPSSPGKALGGNKDGCFSKFPIRSEKDPFVIGTIYSQVKNEMNKQGKTFYPNKFPKSRPSESTINKNINIQINRQNYKSMHNYSSFNVLPTISQRATVR</sequence>
<evidence type="ECO:0000256" key="1">
    <source>
        <dbReference type="ARBA" id="ARBA00004300"/>
    </source>
</evidence>
<keyword evidence="11" id="KW-1185">Reference proteome</keyword>
<evidence type="ECO:0000256" key="4">
    <source>
        <dbReference type="ARBA" id="ARBA00035656"/>
    </source>
</evidence>
<protein>
    <recommendedName>
        <fullName evidence="5">Cilia-and flagella-associated protein 96</fullName>
    </recommendedName>
</protein>
<accession>A0A814AIJ5</accession>
<evidence type="ECO:0000313" key="10">
    <source>
        <dbReference type="EMBL" id="CAF3694607.1"/>
    </source>
</evidence>
<dbReference type="GO" id="GO:0005881">
    <property type="term" value="C:cytoplasmic microtubule"/>
    <property type="evidence" value="ECO:0007669"/>
    <property type="project" value="TreeGrafter"/>
</dbReference>
<dbReference type="PANTHER" id="PTHR31144:SF1">
    <property type="entry name" value="UPF0602 PROTEIN C4ORF47"/>
    <property type="match status" value="1"/>
</dbReference>
<dbReference type="EMBL" id="CAJOBC010001715">
    <property type="protein sequence ID" value="CAF3694607.1"/>
    <property type="molecule type" value="Genomic_DNA"/>
</dbReference>
<dbReference type="Proteomes" id="UP000682733">
    <property type="component" value="Unassembled WGS sequence"/>
</dbReference>
<dbReference type="Pfam" id="PF15239">
    <property type="entry name" value="CFAP96-like"/>
    <property type="match status" value="1"/>
</dbReference>
<evidence type="ECO:0000313" key="9">
    <source>
        <dbReference type="EMBL" id="CAF3530888.1"/>
    </source>
</evidence>
<evidence type="ECO:0000313" key="11">
    <source>
        <dbReference type="Proteomes" id="UP000663829"/>
    </source>
</evidence>
<dbReference type="PANTHER" id="PTHR31144">
    <property type="entry name" value="UPF0602 PROTEIN C4ORF47"/>
    <property type="match status" value="1"/>
</dbReference>
<gene>
    <name evidence="8" type="ORF">GPM918_LOCUS9301</name>
    <name evidence="7" type="ORF">OVA965_LOCUS2070</name>
    <name evidence="10" type="ORF">SRO942_LOCUS9302</name>
    <name evidence="9" type="ORF">TMI583_LOCUS2070</name>
</gene>
<dbReference type="AlphaFoldDB" id="A0A814AIJ5"/>
<dbReference type="EMBL" id="CAJNOQ010001715">
    <property type="protein sequence ID" value="CAF0914088.1"/>
    <property type="molecule type" value="Genomic_DNA"/>
</dbReference>
<feature type="region of interest" description="Disordered" evidence="6">
    <location>
        <begin position="196"/>
        <end position="221"/>
    </location>
</feature>
<name>A0A814AIJ5_9BILA</name>
<feature type="region of interest" description="Disordered" evidence="6">
    <location>
        <begin position="240"/>
        <end position="281"/>
    </location>
</feature>
<dbReference type="EMBL" id="CAJNOK010000424">
    <property type="protein sequence ID" value="CAF0752051.1"/>
    <property type="molecule type" value="Genomic_DNA"/>
</dbReference>
<keyword evidence="3" id="KW-0206">Cytoskeleton</keyword>
<evidence type="ECO:0000256" key="2">
    <source>
        <dbReference type="ARBA" id="ARBA00022490"/>
    </source>
</evidence>
<reference evidence="8" key="1">
    <citation type="submission" date="2021-02" db="EMBL/GenBank/DDBJ databases">
        <authorList>
            <person name="Nowell W R."/>
        </authorList>
    </citation>
    <scope>NUCLEOTIDE SEQUENCE</scope>
</reference>
<dbReference type="EMBL" id="CAJOBA010000424">
    <property type="protein sequence ID" value="CAF3530888.1"/>
    <property type="molecule type" value="Genomic_DNA"/>
</dbReference>
<evidence type="ECO:0000313" key="8">
    <source>
        <dbReference type="EMBL" id="CAF0914088.1"/>
    </source>
</evidence>
<dbReference type="Proteomes" id="UP000663829">
    <property type="component" value="Unassembled WGS sequence"/>
</dbReference>
<dbReference type="InterPro" id="IPR029358">
    <property type="entry name" value="CFAP96"/>
</dbReference>
<feature type="compositionally biased region" description="Basic and acidic residues" evidence="6">
    <location>
        <begin position="212"/>
        <end position="221"/>
    </location>
</feature>
<comment type="similarity">
    <text evidence="4">Belongs to the CFAP96 family.</text>
</comment>
<comment type="caution">
    <text evidence="8">The sequence shown here is derived from an EMBL/GenBank/DDBJ whole genome shotgun (WGS) entry which is preliminary data.</text>
</comment>
<comment type="subcellular location">
    <subcellularLocation>
        <location evidence="1">Cytoplasm</location>
        <location evidence="1">Cytoskeleton</location>
        <location evidence="1">Microtubule organizing center</location>
        <location evidence="1">Centrosome</location>
    </subcellularLocation>
</comment>
<evidence type="ECO:0000313" key="7">
    <source>
        <dbReference type="EMBL" id="CAF0752051.1"/>
    </source>
</evidence>
<evidence type="ECO:0000256" key="5">
    <source>
        <dbReference type="ARBA" id="ARBA00035693"/>
    </source>
</evidence>
<dbReference type="OrthoDB" id="283553at2759"/>
<feature type="non-terminal residue" evidence="8">
    <location>
        <position position="1"/>
    </location>
</feature>
<organism evidence="8 11">
    <name type="scientific">Didymodactylos carnosus</name>
    <dbReference type="NCBI Taxonomy" id="1234261"/>
    <lineage>
        <taxon>Eukaryota</taxon>
        <taxon>Metazoa</taxon>
        <taxon>Spiralia</taxon>
        <taxon>Gnathifera</taxon>
        <taxon>Rotifera</taxon>
        <taxon>Eurotatoria</taxon>
        <taxon>Bdelloidea</taxon>
        <taxon>Philodinida</taxon>
        <taxon>Philodinidae</taxon>
        <taxon>Didymodactylos</taxon>
    </lineage>
</organism>
<evidence type="ECO:0000256" key="6">
    <source>
        <dbReference type="SAM" id="MobiDB-lite"/>
    </source>
</evidence>
<evidence type="ECO:0000256" key="3">
    <source>
        <dbReference type="ARBA" id="ARBA00023212"/>
    </source>
</evidence>
<dbReference type="Proteomes" id="UP000681722">
    <property type="component" value="Unassembled WGS sequence"/>
</dbReference>
<feature type="compositionally biased region" description="Basic and acidic residues" evidence="6">
    <location>
        <begin position="240"/>
        <end position="260"/>
    </location>
</feature>
<proteinExistence type="inferred from homology"/>
<dbReference type="Proteomes" id="UP000677228">
    <property type="component" value="Unassembled WGS sequence"/>
</dbReference>
<keyword evidence="2" id="KW-0963">Cytoplasm</keyword>